<evidence type="ECO:0000313" key="2">
    <source>
        <dbReference type="Proteomes" id="UP000219338"/>
    </source>
</evidence>
<dbReference type="Proteomes" id="UP000219338">
    <property type="component" value="Unassembled WGS sequence"/>
</dbReference>
<dbReference type="EMBL" id="FUEG01000015">
    <property type="protein sequence ID" value="SJL11959.1"/>
    <property type="molecule type" value="Genomic_DNA"/>
</dbReference>
<accession>A0A284RT82</accession>
<evidence type="ECO:0000313" key="1">
    <source>
        <dbReference type="EMBL" id="SJL11959.1"/>
    </source>
</evidence>
<organism evidence="1 2">
    <name type="scientific">Armillaria ostoyae</name>
    <name type="common">Armillaria root rot fungus</name>
    <dbReference type="NCBI Taxonomy" id="47428"/>
    <lineage>
        <taxon>Eukaryota</taxon>
        <taxon>Fungi</taxon>
        <taxon>Dikarya</taxon>
        <taxon>Basidiomycota</taxon>
        <taxon>Agaricomycotina</taxon>
        <taxon>Agaricomycetes</taxon>
        <taxon>Agaricomycetidae</taxon>
        <taxon>Agaricales</taxon>
        <taxon>Marasmiineae</taxon>
        <taxon>Physalacriaceae</taxon>
        <taxon>Armillaria</taxon>
    </lineage>
</organism>
<proteinExistence type="predicted"/>
<reference evidence="2" key="1">
    <citation type="journal article" date="2017" name="Nat. Ecol. Evol.">
        <title>Genome expansion and lineage-specific genetic innovations in the forest pathogenic fungi Armillaria.</title>
        <authorList>
            <person name="Sipos G."/>
            <person name="Prasanna A.N."/>
            <person name="Walter M.C."/>
            <person name="O'Connor E."/>
            <person name="Balint B."/>
            <person name="Krizsan K."/>
            <person name="Kiss B."/>
            <person name="Hess J."/>
            <person name="Varga T."/>
            <person name="Slot J."/>
            <person name="Riley R."/>
            <person name="Boka B."/>
            <person name="Rigling D."/>
            <person name="Barry K."/>
            <person name="Lee J."/>
            <person name="Mihaltcheva S."/>
            <person name="LaButti K."/>
            <person name="Lipzen A."/>
            <person name="Waldron R."/>
            <person name="Moloney N.M."/>
            <person name="Sperisen C."/>
            <person name="Kredics L."/>
            <person name="Vagvoelgyi C."/>
            <person name="Patrignani A."/>
            <person name="Fitzpatrick D."/>
            <person name="Nagy I."/>
            <person name="Doyle S."/>
            <person name="Anderson J.B."/>
            <person name="Grigoriev I.V."/>
            <person name="Gueldener U."/>
            <person name="Muensterkoetter M."/>
            <person name="Nagy L.G."/>
        </authorList>
    </citation>
    <scope>NUCLEOTIDE SEQUENCE [LARGE SCALE GENOMIC DNA]</scope>
    <source>
        <strain evidence="2">C18/9</strain>
    </source>
</reference>
<keyword evidence="2" id="KW-1185">Reference proteome</keyword>
<name>A0A284RT82_ARMOS</name>
<sequence>MAFPIFPVRQASTNSSFVKRGIRACTYRRDVAPENRAKGPVRALFTLALADLSALSLSLVGTHPPPSRLRSILAHQRQQ</sequence>
<protein>
    <submittedName>
        <fullName evidence="1">Uncharacterized protein</fullName>
    </submittedName>
</protein>
<dbReference type="AlphaFoldDB" id="A0A284RT82"/>
<gene>
    <name evidence="1" type="ORF">ARMOST_15373</name>
</gene>